<accession>A0A1T4XUG3</accession>
<dbReference type="GO" id="GO:0006979">
    <property type="term" value="P:response to oxidative stress"/>
    <property type="evidence" value="ECO:0007669"/>
    <property type="project" value="InterPro"/>
</dbReference>
<protein>
    <submittedName>
        <fullName evidence="5">Animal haem peroxidase</fullName>
    </submittedName>
</protein>
<dbReference type="PROSITE" id="PS50292">
    <property type="entry name" value="PEROXIDASE_3"/>
    <property type="match status" value="1"/>
</dbReference>
<dbReference type="OrthoDB" id="9765610at2"/>
<feature type="compositionally biased region" description="Polar residues" evidence="4">
    <location>
        <begin position="8"/>
        <end position="17"/>
    </location>
</feature>
<comment type="subcellular location">
    <subcellularLocation>
        <location evidence="1">Secreted</location>
    </subcellularLocation>
</comment>
<gene>
    <name evidence="5" type="ORF">SAMN02745130_03461</name>
</gene>
<evidence type="ECO:0000313" key="6">
    <source>
        <dbReference type="Proteomes" id="UP000190460"/>
    </source>
</evidence>
<dbReference type="Pfam" id="PF03098">
    <property type="entry name" value="An_peroxidase"/>
    <property type="match status" value="1"/>
</dbReference>
<evidence type="ECO:0000313" key="5">
    <source>
        <dbReference type="EMBL" id="SKA93043.1"/>
    </source>
</evidence>
<dbReference type="Gene3D" id="1.10.640.10">
    <property type="entry name" value="Haem peroxidase domain superfamily, animal type"/>
    <property type="match status" value="1"/>
</dbReference>
<evidence type="ECO:0000256" key="2">
    <source>
        <dbReference type="ARBA" id="ARBA00022525"/>
    </source>
</evidence>
<proteinExistence type="predicted"/>
<sequence>MRNLINHRPTQPSSNHFKNAAGLDTPLTNSFAVQNLTGVDSFATSFRGGNGNHPIFNILLNFLIELLKQLLEQINQQQPQEYRSADGSGNNLQNPDWGKQNTSLSRLAPKDSSREPGGSTEVNLPSAREVSNAVAAQTESTANRKGLSDIFWMWGQFLDHDMSLVHANTGVGMGIPVPAGDPYFDPQGTGTATIPVTRSNSVVDANGIAQQTNSITAYLDGSNVYGSDQATADALRSFAGGKLKTSEGNLLPKDANGAFIAGDERSNENPALTSMHTIWMREHNRIADELAANHPTWSDEKLYQEARRTVVAEIQAITYNEFLPNLLGEDALATYQGYDPIQNAAINNEFAAAAFRFGHTMLSPTLLRLDENGNELAEGNVALRDAFGKPSLVTESGIEPFLRGGMSQTAQAFDPMVIDDVRNFLFGQPGAGGLDLVAINLQRGRDHGLAGYNDVRESLGLSRIESFDDPIWQGDFGQKLAQVYDSPDEVDLWVGGLAEKYTGDSLAGETLTTILTQQFEALRDGDRFWYENQFSGQQLQDLNKLTLAEVIQRNTTIQNVQDHAFLASNLHLQAQTTGQAATAAAEPMMATARGAAPATTAVEPVTTPDPEQIRLLQDALAKGLLG</sequence>
<dbReference type="SUPFAM" id="SSF48113">
    <property type="entry name" value="Heme-dependent peroxidases"/>
    <property type="match status" value="1"/>
</dbReference>
<reference evidence="5 6" key="1">
    <citation type="submission" date="2017-02" db="EMBL/GenBank/DDBJ databases">
        <authorList>
            <person name="Peterson S.W."/>
        </authorList>
    </citation>
    <scope>NUCLEOTIDE SEQUENCE [LARGE SCALE GENOMIC DNA]</scope>
    <source>
        <strain evidence="5 6">ATCC 49788</strain>
    </source>
</reference>
<dbReference type="STRING" id="92487.SAMN02745130_03461"/>
<keyword evidence="3" id="KW-0325">Glycoprotein</keyword>
<keyword evidence="5" id="KW-0560">Oxidoreductase</keyword>
<dbReference type="InterPro" id="IPR019791">
    <property type="entry name" value="Haem_peroxidase_animal"/>
</dbReference>
<dbReference type="PANTHER" id="PTHR11475">
    <property type="entry name" value="OXIDASE/PEROXIDASE"/>
    <property type="match status" value="1"/>
</dbReference>
<dbReference type="EMBL" id="FUYB01000023">
    <property type="protein sequence ID" value="SKA93043.1"/>
    <property type="molecule type" value="Genomic_DNA"/>
</dbReference>
<dbReference type="GO" id="GO:0005576">
    <property type="term" value="C:extracellular region"/>
    <property type="evidence" value="ECO:0007669"/>
    <property type="project" value="UniProtKB-SubCell"/>
</dbReference>
<feature type="region of interest" description="Disordered" evidence="4">
    <location>
        <begin position="1"/>
        <end position="21"/>
    </location>
</feature>
<keyword evidence="6" id="KW-1185">Reference proteome</keyword>
<dbReference type="GO" id="GO:0020037">
    <property type="term" value="F:heme binding"/>
    <property type="evidence" value="ECO:0007669"/>
    <property type="project" value="InterPro"/>
</dbReference>
<dbReference type="AlphaFoldDB" id="A0A1T4XUG3"/>
<dbReference type="CDD" id="cd09822">
    <property type="entry name" value="peroxinectin_like_bacterial"/>
    <property type="match status" value="1"/>
</dbReference>
<dbReference type="RefSeq" id="WP_159448671.1">
    <property type="nucleotide sequence ID" value="NZ_FUYB01000023.1"/>
</dbReference>
<dbReference type="PANTHER" id="PTHR11475:SF4">
    <property type="entry name" value="CHORION PEROXIDASE"/>
    <property type="match status" value="1"/>
</dbReference>
<evidence type="ECO:0000256" key="4">
    <source>
        <dbReference type="SAM" id="MobiDB-lite"/>
    </source>
</evidence>
<keyword evidence="2" id="KW-0964">Secreted</keyword>
<evidence type="ECO:0000256" key="1">
    <source>
        <dbReference type="ARBA" id="ARBA00004613"/>
    </source>
</evidence>
<dbReference type="Proteomes" id="UP000190460">
    <property type="component" value="Unassembled WGS sequence"/>
</dbReference>
<evidence type="ECO:0000256" key="3">
    <source>
        <dbReference type="ARBA" id="ARBA00023180"/>
    </source>
</evidence>
<name>A0A1T4XUG3_9GAMM</name>
<dbReference type="InterPro" id="IPR037120">
    <property type="entry name" value="Haem_peroxidase_sf_animal"/>
</dbReference>
<organism evidence="5 6">
    <name type="scientific">Thiothrix eikelboomii</name>
    <dbReference type="NCBI Taxonomy" id="92487"/>
    <lineage>
        <taxon>Bacteria</taxon>
        <taxon>Pseudomonadati</taxon>
        <taxon>Pseudomonadota</taxon>
        <taxon>Gammaproteobacteria</taxon>
        <taxon>Thiotrichales</taxon>
        <taxon>Thiotrichaceae</taxon>
        <taxon>Thiothrix</taxon>
    </lineage>
</organism>
<dbReference type="GO" id="GO:0004601">
    <property type="term" value="F:peroxidase activity"/>
    <property type="evidence" value="ECO:0007669"/>
    <property type="project" value="UniProtKB-KW"/>
</dbReference>
<feature type="compositionally biased region" description="Polar residues" evidence="4">
    <location>
        <begin position="87"/>
        <end position="105"/>
    </location>
</feature>
<dbReference type="InterPro" id="IPR010255">
    <property type="entry name" value="Haem_peroxidase_sf"/>
</dbReference>
<feature type="region of interest" description="Disordered" evidence="4">
    <location>
        <begin position="78"/>
        <end position="139"/>
    </location>
</feature>
<keyword evidence="5" id="KW-0575">Peroxidase</keyword>
<dbReference type="PRINTS" id="PR00457">
    <property type="entry name" value="ANPEROXIDASE"/>
</dbReference>